<feature type="domain" description="MKRN2 opposite strand protein-like N-terminal" evidence="1">
    <location>
        <begin position="3"/>
        <end position="29"/>
    </location>
</feature>
<dbReference type="Ensembl" id="ENSCPVT00000025569.1">
    <property type="protein sequence ID" value="ENSCPVP00000026069.1"/>
    <property type="gene ID" value="ENSCPVG00000017995.1"/>
</dbReference>
<organism evidence="2 3">
    <name type="scientific">Geospiza parvula</name>
    <name type="common">Small tree-finch</name>
    <name type="synonym">Camarhynchus parvulus</name>
    <dbReference type="NCBI Taxonomy" id="87175"/>
    <lineage>
        <taxon>Eukaryota</taxon>
        <taxon>Metazoa</taxon>
        <taxon>Chordata</taxon>
        <taxon>Craniata</taxon>
        <taxon>Vertebrata</taxon>
        <taxon>Euteleostomi</taxon>
        <taxon>Archelosauria</taxon>
        <taxon>Archosauria</taxon>
        <taxon>Dinosauria</taxon>
        <taxon>Saurischia</taxon>
        <taxon>Theropoda</taxon>
        <taxon>Coelurosauria</taxon>
        <taxon>Aves</taxon>
        <taxon>Neognathae</taxon>
        <taxon>Neoaves</taxon>
        <taxon>Telluraves</taxon>
        <taxon>Australaves</taxon>
        <taxon>Passeriformes</taxon>
        <taxon>Thraupidae</taxon>
        <taxon>Camarhynchus</taxon>
    </lineage>
</organism>
<reference evidence="2" key="3">
    <citation type="submission" date="2025-09" db="UniProtKB">
        <authorList>
            <consortium name="Ensembl"/>
        </authorList>
    </citation>
    <scope>IDENTIFICATION</scope>
</reference>
<dbReference type="Pfam" id="PF22795">
    <property type="entry name" value="DUF4796_N"/>
    <property type="match status" value="1"/>
</dbReference>
<reference evidence="2" key="1">
    <citation type="submission" date="2020-02" db="EMBL/GenBank/DDBJ databases">
        <authorList>
            <person name="Enbody D E."/>
            <person name="Pettersson E M."/>
        </authorList>
    </citation>
    <scope>NUCLEOTIDE SEQUENCE [LARGE SCALE GENOMIC DNA]</scope>
</reference>
<evidence type="ECO:0000259" key="1">
    <source>
        <dbReference type="Pfam" id="PF22795"/>
    </source>
</evidence>
<dbReference type="Proteomes" id="UP000694382">
    <property type="component" value="Chromosome 12"/>
</dbReference>
<name>A0A8U8AVM9_GEOPR</name>
<protein>
    <recommendedName>
        <fullName evidence="1">MKRN2 opposite strand protein-like N-terminal domain-containing protein</fullName>
    </recommendedName>
</protein>
<accession>A0A8U8AVM9</accession>
<evidence type="ECO:0000313" key="2">
    <source>
        <dbReference type="Ensembl" id="ENSCPVP00000026069.1"/>
    </source>
</evidence>
<dbReference type="PANTHER" id="PTHR33963">
    <property type="entry name" value="MKRN2 OPPOSITE STRAND PROTEIN"/>
    <property type="match status" value="1"/>
</dbReference>
<proteinExistence type="predicted"/>
<sequence>MAVLRVRHCRALLYCRRAPPRCPACGGDLRGAGLAAAPVRLDSPFRHGHGQPRAFLVRPTRGTFLE</sequence>
<reference evidence="2" key="2">
    <citation type="submission" date="2025-08" db="UniProtKB">
        <authorList>
            <consortium name="Ensembl"/>
        </authorList>
    </citation>
    <scope>IDENTIFICATION</scope>
</reference>
<evidence type="ECO:0000313" key="3">
    <source>
        <dbReference type="Proteomes" id="UP000694382"/>
    </source>
</evidence>
<dbReference type="InterPro" id="IPR053922">
    <property type="entry name" value="MKRN2OS-like_N"/>
</dbReference>
<dbReference type="InterPro" id="IPR032016">
    <property type="entry name" value="MKRN2OS-like"/>
</dbReference>
<dbReference type="PANTHER" id="PTHR33963:SF2">
    <property type="entry name" value="MKRN2 OPPOSITE STRAND PROTEIN"/>
    <property type="match status" value="1"/>
</dbReference>
<dbReference type="AlphaFoldDB" id="A0A8U8AVM9"/>
<keyword evidence="3" id="KW-1185">Reference proteome</keyword>